<keyword evidence="4" id="KW-1185">Reference proteome</keyword>
<dbReference type="GO" id="GO:0006402">
    <property type="term" value="P:mRNA catabolic process"/>
    <property type="evidence" value="ECO:0007669"/>
    <property type="project" value="TreeGrafter"/>
</dbReference>
<dbReference type="HOGENOM" id="CLU_121823_2_3_9"/>
<dbReference type="PANTHER" id="PTHR33988">
    <property type="entry name" value="ENDORIBONUCLEASE MAZF-RELATED"/>
    <property type="match status" value="1"/>
</dbReference>
<dbReference type="GeneID" id="87583286"/>
<dbReference type="InterPro" id="IPR011067">
    <property type="entry name" value="Plasmid_toxin/cell-grow_inhib"/>
</dbReference>
<evidence type="ECO:0000313" key="4">
    <source>
        <dbReference type="Proteomes" id="UP000011747"/>
    </source>
</evidence>
<evidence type="ECO:0008006" key="5">
    <source>
        <dbReference type="Google" id="ProtNLM"/>
    </source>
</evidence>
<name>G9QHP7_9BACI</name>
<comment type="caution">
    <text evidence="3">The sequence shown here is derived from an EMBL/GenBank/DDBJ whole genome shotgun (WGS) entry which is preliminary data.</text>
</comment>
<keyword evidence="2" id="KW-1277">Toxin-antitoxin system</keyword>
<dbReference type="Gene3D" id="2.30.30.110">
    <property type="match status" value="1"/>
</dbReference>
<dbReference type="GO" id="GO:0004521">
    <property type="term" value="F:RNA endonuclease activity"/>
    <property type="evidence" value="ECO:0007669"/>
    <property type="project" value="TreeGrafter"/>
</dbReference>
<accession>G9QHP7</accession>
<dbReference type="AlphaFoldDB" id="G9QHP7"/>
<gene>
    <name evidence="3" type="ORF">HMPREF1015_03106</name>
</gene>
<dbReference type="Pfam" id="PF02452">
    <property type="entry name" value="PemK_toxin"/>
    <property type="match status" value="1"/>
</dbReference>
<reference evidence="3 4" key="1">
    <citation type="submission" date="2011-09" db="EMBL/GenBank/DDBJ databases">
        <title>The Genome Sequence of Bacillus smithii 7_3_47FAA.</title>
        <authorList>
            <consortium name="The Broad Institute Genome Sequencing Platform"/>
            <person name="Earl A."/>
            <person name="Ward D."/>
            <person name="Feldgarden M."/>
            <person name="Gevers D."/>
            <person name="Daigneault M."/>
            <person name="Strauss J."/>
            <person name="Allen-Vercoe E."/>
            <person name="Young S.K."/>
            <person name="Zeng Q."/>
            <person name="Gargeya S."/>
            <person name="Fitzgerald M."/>
            <person name="Haas B."/>
            <person name="Abouelleil A."/>
            <person name="Alvarado L."/>
            <person name="Arachchi H.M."/>
            <person name="Berlin A."/>
            <person name="Brown A."/>
            <person name="Chapman S.B."/>
            <person name="Chen Z."/>
            <person name="Dunbar C."/>
            <person name="Freedman E."/>
            <person name="Gearin G."/>
            <person name="Goldberg J."/>
            <person name="Griggs A."/>
            <person name="Gujja S."/>
            <person name="Heiman D."/>
            <person name="Howarth C."/>
            <person name="Larson L."/>
            <person name="Lui A."/>
            <person name="MacDonald P.J.P."/>
            <person name="Montmayeur A."/>
            <person name="Murphy C."/>
            <person name="Neiman D."/>
            <person name="Pearson M."/>
            <person name="Priest M."/>
            <person name="Roberts A."/>
            <person name="Saif S."/>
            <person name="Shea T."/>
            <person name="Shenoy N."/>
            <person name="Sisk P."/>
            <person name="Stolte C."/>
            <person name="Sykes S."/>
            <person name="Wortman J."/>
            <person name="Nusbaum C."/>
            <person name="Birren B."/>
        </authorList>
    </citation>
    <scope>NUCLEOTIDE SEQUENCE [LARGE SCALE GENOMIC DNA]</scope>
    <source>
        <strain evidence="3 4">7_3_47FAA</strain>
    </source>
</reference>
<dbReference type="EMBL" id="ACWF01000018">
    <property type="protein sequence ID" value="EHL79320.1"/>
    <property type="molecule type" value="Genomic_DNA"/>
</dbReference>
<evidence type="ECO:0000313" key="3">
    <source>
        <dbReference type="EMBL" id="EHL79320.1"/>
    </source>
</evidence>
<evidence type="ECO:0000256" key="2">
    <source>
        <dbReference type="ARBA" id="ARBA00022649"/>
    </source>
</evidence>
<dbReference type="Proteomes" id="UP000011747">
    <property type="component" value="Unassembled WGS sequence"/>
</dbReference>
<dbReference type="SUPFAM" id="SSF50118">
    <property type="entry name" value="Cell growth inhibitor/plasmid maintenance toxic component"/>
    <property type="match status" value="1"/>
</dbReference>
<dbReference type="RefSeq" id="WP_003352727.1">
    <property type="nucleotide sequence ID" value="NZ_JH414741.1"/>
</dbReference>
<organism evidence="3 4">
    <name type="scientific">Bacillus smithii 7_3_47FAA</name>
    <dbReference type="NCBI Taxonomy" id="665952"/>
    <lineage>
        <taxon>Bacteria</taxon>
        <taxon>Bacillati</taxon>
        <taxon>Bacillota</taxon>
        <taxon>Bacilli</taxon>
        <taxon>Bacillales</taxon>
        <taxon>Bacillaceae</taxon>
        <taxon>Bacillus</taxon>
    </lineage>
</organism>
<proteinExistence type="inferred from homology"/>
<dbReference type="GO" id="GO:0016075">
    <property type="term" value="P:rRNA catabolic process"/>
    <property type="evidence" value="ECO:0007669"/>
    <property type="project" value="TreeGrafter"/>
</dbReference>
<dbReference type="PANTHER" id="PTHR33988:SF3">
    <property type="entry name" value="ENDORIBONUCLEASE TOXIN CHPB-RELATED"/>
    <property type="match status" value="1"/>
</dbReference>
<sequence>MTQAPDRGDLVYLNFNPQSGHEQAGRRPGIVLSPKEFNEITRFALICPITNTVKGWPFEVELPEGLAIQGAILTDQVKSLDWVSRKIQIKDQAPPEIVTECLNKIHTFL</sequence>
<comment type="similarity">
    <text evidence="1">Belongs to the PemK/MazF family.</text>
</comment>
<dbReference type="InterPro" id="IPR003477">
    <property type="entry name" value="PemK-like"/>
</dbReference>
<dbReference type="GO" id="GO:0003677">
    <property type="term" value="F:DNA binding"/>
    <property type="evidence" value="ECO:0007669"/>
    <property type="project" value="InterPro"/>
</dbReference>
<protein>
    <recommendedName>
        <fullName evidence="5">mRNA interferase</fullName>
    </recommendedName>
</protein>
<evidence type="ECO:0000256" key="1">
    <source>
        <dbReference type="ARBA" id="ARBA00007521"/>
    </source>
</evidence>